<feature type="domain" description="PAC" evidence="6">
    <location>
        <begin position="696"/>
        <end position="746"/>
    </location>
</feature>
<dbReference type="InterPro" id="IPR001789">
    <property type="entry name" value="Sig_transdc_resp-reg_receiver"/>
</dbReference>
<evidence type="ECO:0000313" key="8">
    <source>
        <dbReference type="EMBL" id="ABU59231.1"/>
    </source>
</evidence>
<reference evidence="8 9" key="1">
    <citation type="submission" date="2007-08" db="EMBL/GenBank/DDBJ databases">
        <title>Complete sequence of Roseiflexus castenholzii DSM 13941.</title>
        <authorList>
            <consortium name="US DOE Joint Genome Institute"/>
            <person name="Copeland A."/>
            <person name="Lucas S."/>
            <person name="Lapidus A."/>
            <person name="Barry K."/>
            <person name="Glavina del Rio T."/>
            <person name="Dalin E."/>
            <person name="Tice H."/>
            <person name="Pitluck S."/>
            <person name="Thompson L.S."/>
            <person name="Brettin T."/>
            <person name="Bruce D."/>
            <person name="Detter J.C."/>
            <person name="Han C."/>
            <person name="Tapia R."/>
            <person name="Schmutz J."/>
            <person name="Larimer F."/>
            <person name="Land M."/>
            <person name="Hauser L."/>
            <person name="Kyrpides N."/>
            <person name="Mikhailova N."/>
            <person name="Bryant D.A."/>
            <person name="Hanada S."/>
            <person name="Tsukatani Y."/>
            <person name="Richardson P."/>
        </authorList>
    </citation>
    <scope>NUCLEOTIDE SEQUENCE [LARGE SCALE GENOMIC DNA]</scope>
    <source>
        <strain evidence="9">DSM 13941 / HLO8</strain>
    </source>
</reference>
<dbReference type="InterPro" id="IPR000700">
    <property type="entry name" value="PAS-assoc_C"/>
</dbReference>
<comment type="similarity">
    <text evidence="1">Belongs to the adenylyl cyclase class-3 family.</text>
</comment>
<dbReference type="GO" id="GO:0004016">
    <property type="term" value="F:adenylate cyclase activity"/>
    <property type="evidence" value="ECO:0007669"/>
    <property type="project" value="UniProtKB-ARBA"/>
</dbReference>
<keyword evidence="4" id="KW-0597">Phosphoprotein</keyword>
<dbReference type="NCBIfam" id="TIGR00229">
    <property type="entry name" value="sensory_box"/>
    <property type="match status" value="1"/>
</dbReference>
<dbReference type="Gene3D" id="3.30.450.40">
    <property type="match status" value="3"/>
</dbReference>
<dbReference type="KEGG" id="rca:Rcas_3177"/>
<dbReference type="Gene3D" id="3.40.50.2300">
    <property type="match status" value="1"/>
</dbReference>
<dbReference type="GO" id="GO:0016301">
    <property type="term" value="F:kinase activity"/>
    <property type="evidence" value="ECO:0007669"/>
    <property type="project" value="UniProtKB-KW"/>
</dbReference>
<dbReference type="STRING" id="383372.Rcas_3177"/>
<dbReference type="OrthoDB" id="9806704at2"/>
<dbReference type="PROSITE" id="PS50113">
    <property type="entry name" value="PAC"/>
    <property type="match status" value="1"/>
</dbReference>
<dbReference type="AlphaFoldDB" id="A7NNT7"/>
<feature type="domain" description="Response regulatory" evidence="5">
    <location>
        <begin position="6"/>
        <end position="122"/>
    </location>
</feature>
<dbReference type="CDD" id="cd00130">
    <property type="entry name" value="PAS"/>
    <property type="match status" value="1"/>
</dbReference>
<gene>
    <name evidence="8" type="ordered locus">Rcas_3177</name>
</gene>
<dbReference type="InterPro" id="IPR029016">
    <property type="entry name" value="GAF-like_dom_sf"/>
</dbReference>
<dbReference type="HOGENOM" id="CLU_305413_0_0_0"/>
<evidence type="ECO:0000256" key="3">
    <source>
        <dbReference type="ARBA" id="ARBA00022777"/>
    </source>
</evidence>
<dbReference type="Proteomes" id="UP000000263">
    <property type="component" value="Chromosome"/>
</dbReference>
<evidence type="ECO:0000313" key="9">
    <source>
        <dbReference type="Proteomes" id="UP000000263"/>
    </source>
</evidence>
<accession>A7NNT7</accession>
<keyword evidence="3" id="KW-0418">Kinase</keyword>
<dbReference type="eggNOG" id="COG0745">
    <property type="taxonomic scope" value="Bacteria"/>
</dbReference>
<dbReference type="Gene3D" id="3.30.70.1230">
    <property type="entry name" value="Nucleotide cyclase"/>
    <property type="match status" value="1"/>
</dbReference>
<dbReference type="PANTHER" id="PTHR43081">
    <property type="entry name" value="ADENYLATE CYCLASE, TERMINAL-DIFFERENTIATION SPECIFIC-RELATED"/>
    <property type="match status" value="1"/>
</dbReference>
<dbReference type="Pfam" id="PF13188">
    <property type="entry name" value="PAS_8"/>
    <property type="match status" value="1"/>
</dbReference>
<dbReference type="InterPro" id="IPR035965">
    <property type="entry name" value="PAS-like_dom_sf"/>
</dbReference>
<evidence type="ECO:0000259" key="7">
    <source>
        <dbReference type="PROSITE" id="PS50125"/>
    </source>
</evidence>
<dbReference type="SUPFAM" id="SSF55785">
    <property type="entry name" value="PYP-like sensor domain (PAS domain)"/>
    <property type="match status" value="1"/>
</dbReference>
<dbReference type="eggNOG" id="COG2114">
    <property type="taxonomic scope" value="Bacteria"/>
</dbReference>
<dbReference type="GO" id="GO:0009190">
    <property type="term" value="P:cyclic nucleotide biosynthetic process"/>
    <property type="evidence" value="ECO:0007669"/>
    <property type="project" value="InterPro"/>
</dbReference>
<dbReference type="SMART" id="SM00044">
    <property type="entry name" value="CYCc"/>
    <property type="match status" value="1"/>
</dbReference>
<evidence type="ECO:0000256" key="2">
    <source>
        <dbReference type="ARBA" id="ARBA00022679"/>
    </source>
</evidence>
<evidence type="ECO:0000259" key="5">
    <source>
        <dbReference type="PROSITE" id="PS50110"/>
    </source>
</evidence>
<dbReference type="EMBL" id="CP000804">
    <property type="protein sequence ID" value="ABU59231.1"/>
    <property type="molecule type" value="Genomic_DNA"/>
</dbReference>
<dbReference type="Pfam" id="PF00072">
    <property type="entry name" value="Response_reg"/>
    <property type="match status" value="1"/>
</dbReference>
<dbReference type="PROSITE" id="PS50110">
    <property type="entry name" value="RESPONSE_REGULATORY"/>
    <property type="match status" value="1"/>
</dbReference>
<feature type="domain" description="Guanylate cyclase" evidence="7">
    <location>
        <begin position="780"/>
        <end position="913"/>
    </location>
</feature>
<dbReference type="SUPFAM" id="SSF55781">
    <property type="entry name" value="GAF domain-like"/>
    <property type="match status" value="3"/>
</dbReference>
<evidence type="ECO:0000259" key="6">
    <source>
        <dbReference type="PROSITE" id="PS50113"/>
    </source>
</evidence>
<dbReference type="CDD" id="cd07302">
    <property type="entry name" value="CHD"/>
    <property type="match status" value="1"/>
</dbReference>
<dbReference type="PANTHER" id="PTHR43081:SF1">
    <property type="entry name" value="ADENYLATE CYCLASE, TERMINAL-DIFFERENTIATION SPECIFIC"/>
    <property type="match status" value="1"/>
</dbReference>
<dbReference type="RefSeq" id="WP_012121655.1">
    <property type="nucleotide sequence ID" value="NC_009767.1"/>
</dbReference>
<keyword evidence="9" id="KW-1185">Reference proteome</keyword>
<sequence length="971" mass="105712">MTELAHILAVDDDASVRRMLQILLTNAGYRVSVASTGEEALAYLELVTPDLVLMDVSLPGLSGQHVMERVKSDPDRPFIPVILITGYGDPEAKVAALDAGADDFLVKPVDLTELLARVRAMLRLQRSQRSLRAEQRKTELLLHLTRELGTTLDLDQLLTQFLNRLADAVGAVRASILALTGDQPRLFSSTRNRPTIPLSDILGQGVAGWVLRERKPLIIDDTRDDPRWIAVNAQQRAVRSVAAVPLVREGRVLAAITLVHHTPGYFNHDHLELLNAVAAQSAIALENAELFHLTRMQRDLLERRAEELQRINQISRHLTELMSPDQLLRLVVHLIHHTFGYPLVAVALHDDERLALEAAAGSASIERLIGQAISPDTSAAGRAIAQSEAYYVADFLQTDCAPLTGVERSVRSELAVPIQTARQVFGALSVMAYTPNAFGDADVRLLSTLASQLGIALDNARLFNMEQRRVRQLGTVNNLSLAMTARLDAAENLTIAARVIASIFEVTACGIVLTNPRVQSMRHMVFATDAARDRLPWRDLAETVVLSAPQVVRADDALLALCARALVGAGIAALALAPLLANGKQIGLVALDVTGHERQFQATDLTLLETVASLLAQVIENACLYREVEDERSTLGAVLRSAADPILLIDPHNRLLLANPAAEQRLHLGEAIGRAIDQAVDHSGLLRALSRDSLNGQSMMEVTLADGATFNVSVAPVRGANDALIGRVAVMQDITAIKELERAEQERLRAMFRRYVSPQVVEEVLAGGGEFGAPQERDIVVLFADIRGYTTLAEGLAPQILVHQILNRYFTAMTEALYRHGGTVDKFLGDGLIGVFGVPIARDDDIPRSLRAAVDLQLAFADLRNVWRRDLGLDLGMGVGIAYGPALVGNIGSPQRLDYTVIGDVVNTANRLSGLARADQIIVSHRLIDALPLGDDLPWLLRPIGPVMLKGKHEPHMVYEIVYQIAVSDDG</sequence>
<dbReference type="SUPFAM" id="SSF52172">
    <property type="entry name" value="CheY-like"/>
    <property type="match status" value="1"/>
</dbReference>
<feature type="modified residue" description="4-aspartylphosphate" evidence="4">
    <location>
        <position position="55"/>
    </location>
</feature>
<dbReference type="Pfam" id="PF13185">
    <property type="entry name" value="GAF_2"/>
    <property type="match status" value="3"/>
</dbReference>
<evidence type="ECO:0000256" key="1">
    <source>
        <dbReference type="ARBA" id="ARBA00005381"/>
    </source>
</evidence>
<dbReference type="InterPro" id="IPR029787">
    <property type="entry name" value="Nucleotide_cyclase"/>
</dbReference>
<dbReference type="eggNOG" id="COG3283">
    <property type="taxonomic scope" value="Bacteria"/>
</dbReference>
<dbReference type="SMART" id="SM00065">
    <property type="entry name" value="GAF"/>
    <property type="match status" value="3"/>
</dbReference>
<dbReference type="PROSITE" id="PS50125">
    <property type="entry name" value="GUANYLATE_CYCLASE_2"/>
    <property type="match status" value="1"/>
</dbReference>
<dbReference type="InterPro" id="IPR050697">
    <property type="entry name" value="Adenylyl/Guanylyl_Cyclase_3/4"/>
</dbReference>
<dbReference type="Gene3D" id="3.30.450.20">
    <property type="entry name" value="PAS domain"/>
    <property type="match status" value="1"/>
</dbReference>
<proteinExistence type="inferred from homology"/>
<dbReference type="InterPro" id="IPR003018">
    <property type="entry name" value="GAF"/>
</dbReference>
<evidence type="ECO:0000256" key="4">
    <source>
        <dbReference type="PROSITE-ProRule" id="PRU00169"/>
    </source>
</evidence>
<dbReference type="Pfam" id="PF00211">
    <property type="entry name" value="Guanylate_cyc"/>
    <property type="match status" value="1"/>
</dbReference>
<dbReference type="InterPro" id="IPR001054">
    <property type="entry name" value="A/G_cyclase"/>
</dbReference>
<dbReference type="GO" id="GO:0000160">
    <property type="term" value="P:phosphorelay signal transduction system"/>
    <property type="evidence" value="ECO:0007669"/>
    <property type="project" value="InterPro"/>
</dbReference>
<protein>
    <submittedName>
        <fullName evidence="8">Adenylate/guanylate cyclase with GAF and PAS/PAC sensors</fullName>
    </submittedName>
</protein>
<organism evidence="8 9">
    <name type="scientific">Roseiflexus castenholzii (strain DSM 13941 / HLO8)</name>
    <dbReference type="NCBI Taxonomy" id="383372"/>
    <lineage>
        <taxon>Bacteria</taxon>
        <taxon>Bacillati</taxon>
        <taxon>Chloroflexota</taxon>
        <taxon>Chloroflexia</taxon>
        <taxon>Chloroflexales</taxon>
        <taxon>Roseiflexineae</taxon>
        <taxon>Roseiflexaceae</taxon>
        <taxon>Roseiflexus</taxon>
    </lineage>
</organism>
<dbReference type="SMART" id="SM00448">
    <property type="entry name" value="REC"/>
    <property type="match status" value="1"/>
</dbReference>
<keyword evidence="2" id="KW-0808">Transferase</keyword>
<dbReference type="InterPro" id="IPR011006">
    <property type="entry name" value="CheY-like_superfamily"/>
</dbReference>
<name>A7NNT7_ROSCS</name>
<dbReference type="InterPro" id="IPR000014">
    <property type="entry name" value="PAS"/>
</dbReference>
<dbReference type="eggNOG" id="COG2203">
    <property type="taxonomic scope" value="Bacteria"/>
</dbReference>
<dbReference type="SUPFAM" id="SSF55073">
    <property type="entry name" value="Nucleotide cyclase"/>
    <property type="match status" value="1"/>
</dbReference>